<dbReference type="AlphaFoldDB" id="A0A2K3QL94"/>
<name>A0A2K3QL94_9HYPO</name>
<accession>A0A2K3QL94</accession>
<keyword evidence="2" id="KW-1185">Reference proteome</keyword>
<organism evidence="1 2">
    <name type="scientific">Tolypocladium capitatum</name>
    <dbReference type="NCBI Taxonomy" id="45235"/>
    <lineage>
        <taxon>Eukaryota</taxon>
        <taxon>Fungi</taxon>
        <taxon>Dikarya</taxon>
        <taxon>Ascomycota</taxon>
        <taxon>Pezizomycotina</taxon>
        <taxon>Sordariomycetes</taxon>
        <taxon>Hypocreomycetidae</taxon>
        <taxon>Hypocreales</taxon>
        <taxon>Ophiocordycipitaceae</taxon>
        <taxon>Tolypocladium</taxon>
    </lineage>
</organism>
<comment type="caution">
    <text evidence="1">The sequence shown here is derived from an EMBL/GenBank/DDBJ whole genome shotgun (WGS) entry which is preliminary data.</text>
</comment>
<dbReference type="SUPFAM" id="SSF55729">
    <property type="entry name" value="Acyl-CoA N-acyltransferases (Nat)"/>
    <property type="match status" value="1"/>
</dbReference>
<protein>
    <recommendedName>
        <fullName evidence="3">N-acetyltransferase domain-containing protein</fullName>
    </recommendedName>
</protein>
<evidence type="ECO:0000313" key="1">
    <source>
        <dbReference type="EMBL" id="PNY28311.1"/>
    </source>
</evidence>
<sequence length="268" mass="30169">MAIEETNLPSRYEIRVLEPEHVEWAAAIVVHSNMFYSPVWTVLYPDNKTARAYDCLKHATYLVEHQIKSNRSLGAFDKEHRFRRQESVATGGALYWDLSDEGADADKLLEQMDFPLVSVALAYDSFYGLDMDKMAGLLGVLPLFGPFYNALAAGDKRDARSWQANGPGEVLFRNATSTRHDHEGKGIMKALAQHMMRTAAAEGFRGIQIECLADAVKHVWSNPPPPFRGEVVSEFHTMTYEDEDADGETVHPFRPANQRATKVYCTLK</sequence>
<evidence type="ECO:0008006" key="3">
    <source>
        <dbReference type="Google" id="ProtNLM"/>
    </source>
</evidence>
<reference evidence="1 2" key="1">
    <citation type="submission" date="2017-08" db="EMBL/GenBank/DDBJ databases">
        <title>Harnessing the power of phylogenomics to disentangle the directionality and signatures of interkingdom host jumping in the parasitic fungal genus Tolypocladium.</title>
        <authorList>
            <person name="Quandt C.A."/>
            <person name="Patterson W."/>
            <person name="Spatafora J.W."/>
        </authorList>
    </citation>
    <scope>NUCLEOTIDE SEQUENCE [LARGE SCALE GENOMIC DNA]</scope>
    <source>
        <strain evidence="1 2">CBS 113982</strain>
    </source>
</reference>
<proteinExistence type="predicted"/>
<dbReference type="EMBL" id="NRSZ01000279">
    <property type="protein sequence ID" value="PNY28311.1"/>
    <property type="molecule type" value="Genomic_DNA"/>
</dbReference>
<dbReference type="InterPro" id="IPR016181">
    <property type="entry name" value="Acyl_CoA_acyltransferase"/>
</dbReference>
<gene>
    <name evidence="1" type="ORF">TCAP_01772</name>
</gene>
<dbReference type="Gene3D" id="3.40.630.30">
    <property type="match status" value="1"/>
</dbReference>
<dbReference type="Proteomes" id="UP000236621">
    <property type="component" value="Unassembled WGS sequence"/>
</dbReference>
<dbReference type="OrthoDB" id="5169850at2759"/>
<evidence type="ECO:0000313" key="2">
    <source>
        <dbReference type="Proteomes" id="UP000236621"/>
    </source>
</evidence>